<dbReference type="Gene3D" id="3.40.50.720">
    <property type="entry name" value="NAD(P)-binding Rossmann-like Domain"/>
    <property type="match status" value="1"/>
</dbReference>
<evidence type="ECO:0000313" key="4">
    <source>
        <dbReference type="EMBL" id="NMR21315.1"/>
    </source>
</evidence>
<dbReference type="InterPro" id="IPR010099">
    <property type="entry name" value="SDR39U1"/>
</dbReference>
<dbReference type="SUPFAM" id="SSF51735">
    <property type="entry name" value="NAD(P)-binding Rossmann-fold domains"/>
    <property type="match status" value="1"/>
</dbReference>
<evidence type="ECO:0000313" key="5">
    <source>
        <dbReference type="Proteomes" id="UP000562124"/>
    </source>
</evidence>
<dbReference type="Pfam" id="PF08338">
    <property type="entry name" value="DUF1731"/>
    <property type="match status" value="1"/>
</dbReference>
<proteinExistence type="inferred from homology"/>
<organism evidence="4 5">
    <name type="scientific">Cellulomonas fimi</name>
    <dbReference type="NCBI Taxonomy" id="1708"/>
    <lineage>
        <taxon>Bacteria</taxon>
        <taxon>Bacillati</taxon>
        <taxon>Actinomycetota</taxon>
        <taxon>Actinomycetes</taxon>
        <taxon>Micrococcales</taxon>
        <taxon>Cellulomonadaceae</taxon>
        <taxon>Cellulomonas</taxon>
    </lineage>
</organism>
<feature type="domain" description="DUF1731" evidence="3">
    <location>
        <begin position="250"/>
        <end position="295"/>
    </location>
</feature>
<protein>
    <submittedName>
        <fullName evidence="4">TIGR01777 family protein</fullName>
    </submittedName>
</protein>
<dbReference type="PANTHER" id="PTHR11092">
    <property type="entry name" value="SUGAR NUCLEOTIDE EPIMERASE RELATED"/>
    <property type="match status" value="1"/>
</dbReference>
<dbReference type="InterPro" id="IPR001509">
    <property type="entry name" value="Epimerase_deHydtase"/>
</dbReference>
<dbReference type="Pfam" id="PF01370">
    <property type="entry name" value="Epimerase"/>
    <property type="match status" value="1"/>
</dbReference>
<accession>A0A7Y0QIG0</accession>
<dbReference type="RefSeq" id="WP_169325688.1">
    <property type="nucleotide sequence ID" value="NZ_JABCJJ010000030.1"/>
</dbReference>
<dbReference type="Proteomes" id="UP000562124">
    <property type="component" value="Unassembled WGS sequence"/>
</dbReference>
<gene>
    <name evidence="4" type="ORF">HIR71_14015</name>
</gene>
<keyword evidence="5" id="KW-1185">Reference proteome</keyword>
<dbReference type="EMBL" id="JABCJJ010000030">
    <property type="protein sequence ID" value="NMR21315.1"/>
    <property type="molecule type" value="Genomic_DNA"/>
</dbReference>
<reference evidence="4 5" key="1">
    <citation type="submission" date="2020-04" db="EMBL/GenBank/DDBJ databases">
        <title>Sequencing and Assembly of C. fimi.</title>
        <authorList>
            <person name="Ramsey A.R."/>
        </authorList>
    </citation>
    <scope>NUCLEOTIDE SEQUENCE [LARGE SCALE GENOMIC DNA]</scope>
    <source>
        <strain evidence="4 5">SB</strain>
    </source>
</reference>
<comment type="similarity">
    <text evidence="1">Belongs to the NAD(P)-dependent epimerase/dehydratase family. SDR39U1 subfamily.</text>
</comment>
<dbReference type="PANTHER" id="PTHR11092:SF0">
    <property type="entry name" value="EPIMERASE FAMILY PROTEIN SDR39U1"/>
    <property type="match status" value="1"/>
</dbReference>
<dbReference type="AlphaFoldDB" id="A0A7Y0QIG0"/>
<dbReference type="NCBIfam" id="TIGR01777">
    <property type="entry name" value="yfcH"/>
    <property type="match status" value="1"/>
</dbReference>
<dbReference type="InterPro" id="IPR036291">
    <property type="entry name" value="NAD(P)-bd_dom_sf"/>
</dbReference>
<feature type="domain" description="NAD-dependent epimerase/dehydratase" evidence="2">
    <location>
        <begin position="3"/>
        <end position="219"/>
    </location>
</feature>
<evidence type="ECO:0000259" key="3">
    <source>
        <dbReference type="Pfam" id="PF08338"/>
    </source>
</evidence>
<evidence type="ECO:0000256" key="1">
    <source>
        <dbReference type="ARBA" id="ARBA00009353"/>
    </source>
</evidence>
<evidence type="ECO:0000259" key="2">
    <source>
        <dbReference type="Pfam" id="PF01370"/>
    </source>
</evidence>
<sequence length="314" mass="32640">MQIAVAGSHGTVGSALVGTLEEAGHDVRRLVRRPAAHMREISWDPDAGVLDARHLAGTDAVVNLAGAGVGDHRMTSAYRRTVLTSRTRTTSLLARSVAQLDRPPAVLLQASGIGAYGTYAGRGDELLDEKSTLGDTFFAGVVRAWEASTAPAQDAGIRVAHLRSGIVMGRGSGALGRLLPLVRAGLAGPLGTGRQYWSWISLPDEVRAIVHLLDAQVAGPVNLTSPDPRTNSEITAALARAFRRPAVVPVPAFALRLVLGEFAQEVLGSIRAVPTALEASGFTWTHPTVPDVARWVADGASPGARTPAGSGAGA</sequence>
<name>A0A7Y0QIG0_CELFI</name>
<dbReference type="InterPro" id="IPR013549">
    <property type="entry name" value="DUF1731"/>
</dbReference>
<comment type="caution">
    <text evidence="4">The sequence shown here is derived from an EMBL/GenBank/DDBJ whole genome shotgun (WGS) entry which is preliminary data.</text>
</comment>